<gene>
    <name evidence="1" type="ORF">SMB34_18335</name>
</gene>
<evidence type="ECO:0000313" key="2">
    <source>
        <dbReference type="Proteomes" id="UP000027463"/>
    </source>
</evidence>
<proteinExistence type="predicted"/>
<name>A0ABR4TN70_9PROT</name>
<keyword evidence="2" id="KW-1185">Reference proteome</keyword>
<organism evidence="1 2">
    <name type="scientific">Thalassospira permensis NBRC 106175</name>
    <dbReference type="NCBI Taxonomy" id="1353532"/>
    <lineage>
        <taxon>Bacteria</taxon>
        <taxon>Pseudomonadati</taxon>
        <taxon>Pseudomonadota</taxon>
        <taxon>Alphaproteobacteria</taxon>
        <taxon>Rhodospirillales</taxon>
        <taxon>Thalassospiraceae</taxon>
        <taxon>Thalassospira</taxon>
    </lineage>
</organism>
<sequence>MCKLFILISVHRPVSICPVAIKIPFPEFTNAIHVPFWVKQILFLMLGRIGHISAGFGN</sequence>
<evidence type="ECO:0000313" key="1">
    <source>
        <dbReference type="EMBL" id="KEO56821.1"/>
    </source>
</evidence>
<reference evidence="1 2" key="1">
    <citation type="submission" date="2013-07" db="EMBL/GenBank/DDBJ databases">
        <title>Thalassospira permensis NBRC 106175 Genome Sequencing.</title>
        <authorList>
            <person name="Lai Q."/>
            <person name="Shao Z."/>
        </authorList>
    </citation>
    <scope>NUCLEOTIDE SEQUENCE [LARGE SCALE GENOMIC DNA]</scope>
    <source>
        <strain evidence="1 2">NBRC 106175</strain>
    </source>
</reference>
<dbReference type="EMBL" id="AUNC01000019">
    <property type="protein sequence ID" value="KEO56821.1"/>
    <property type="molecule type" value="Genomic_DNA"/>
</dbReference>
<protein>
    <submittedName>
        <fullName evidence="1">Uncharacterized protein</fullName>
    </submittedName>
</protein>
<dbReference type="Proteomes" id="UP000027463">
    <property type="component" value="Unassembled WGS sequence"/>
</dbReference>
<accession>A0ABR4TN70</accession>
<comment type="caution">
    <text evidence="1">The sequence shown here is derived from an EMBL/GenBank/DDBJ whole genome shotgun (WGS) entry which is preliminary data.</text>
</comment>